<feature type="chain" id="PRO_5043590167" description="DUF7029 domain-containing protein" evidence="1">
    <location>
        <begin position="20"/>
        <end position="454"/>
    </location>
</feature>
<accession>A0AAX6MWG4</accession>
<feature type="signal peptide" evidence="1">
    <location>
        <begin position="1"/>
        <end position="19"/>
    </location>
</feature>
<gene>
    <name evidence="3" type="ORF">Daesc_002272</name>
</gene>
<comment type="caution">
    <text evidence="3">The sequence shown here is derived from an EMBL/GenBank/DDBJ whole genome shotgun (WGS) entry which is preliminary data.</text>
</comment>
<dbReference type="Proteomes" id="UP001369815">
    <property type="component" value="Unassembled WGS sequence"/>
</dbReference>
<evidence type="ECO:0000313" key="3">
    <source>
        <dbReference type="EMBL" id="KAK6956988.1"/>
    </source>
</evidence>
<organism evidence="3 4">
    <name type="scientific">Daldinia eschscholtzii</name>
    <dbReference type="NCBI Taxonomy" id="292717"/>
    <lineage>
        <taxon>Eukaryota</taxon>
        <taxon>Fungi</taxon>
        <taxon>Dikarya</taxon>
        <taxon>Ascomycota</taxon>
        <taxon>Pezizomycotina</taxon>
        <taxon>Sordariomycetes</taxon>
        <taxon>Xylariomycetidae</taxon>
        <taxon>Xylariales</taxon>
        <taxon>Hypoxylaceae</taxon>
        <taxon>Daldinia</taxon>
    </lineage>
</organism>
<keyword evidence="4" id="KW-1185">Reference proteome</keyword>
<evidence type="ECO:0000259" key="2">
    <source>
        <dbReference type="Pfam" id="PF22974"/>
    </source>
</evidence>
<dbReference type="Pfam" id="PF22974">
    <property type="entry name" value="DUF7029"/>
    <property type="match status" value="1"/>
</dbReference>
<dbReference type="EMBL" id="JBANMG010000002">
    <property type="protein sequence ID" value="KAK6956988.1"/>
    <property type="molecule type" value="Genomic_DNA"/>
</dbReference>
<feature type="domain" description="DUF7029" evidence="2">
    <location>
        <begin position="71"/>
        <end position="166"/>
    </location>
</feature>
<evidence type="ECO:0000313" key="4">
    <source>
        <dbReference type="Proteomes" id="UP001369815"/>
    </source>
</evidence>
<dbReference type="AlphaFoldDB" id="A0AAX6MWG4"/>
<dbReference type="InterPro" id="IPR054293">
    <property type="entry name" value="DUF7029"/>
</dbReference>
<name>A0AAX6MWG4_9PEZI</name>
<keyword evidence="1" id="KW-0732">Signal</keyword>
<proteinExistence type="predicted"/>
<evidence type="ECO:0000256" key="1">
    <source>
        <dbReference type="SAM" id="SignalP"/>
    </source>
</evidence>
<reference evidence="3 4" key="1">
    <citation type="journal article" date="2024" name="Front Chem Biol">
        <title>Unveiling the potential of Daldinia eschscholtzii MFLUCC 19-0629 through bioactivity and bioinformatics studies for enhanced sustainable agriculture production.</title>
        <authorList>
            <person name="Brooks S."/>
            <person name="Weaver J.A."/>
            <person name="Klomchit A."/>
            <person name="Alharthi S.A."/>
            <person name="Onlamun T."/>
            <person name="Nurani R."/>
            <person name="Vong T.K."/>
            <person name="Alberti F."/>
            <person name="Greco C."/>
        </authorList>
    </citation>
    <scope>NUCLEOTIDE SEQUENCE [LARGE SCALE GENOMIC DNA]</scope>
    <source>
        <strain evidence="3">MFLUCC 19-0629</strain>
    </source>
</reference>
<protein>
    <recommendedName>
        <fullName evidence="2">DUF7029 domain-containing protein</fullName>
    </recommendedName>
</protein>
<sequence length="454" mass="50027">MRFTPYLTCFASLAATAIGAWNNFTDLRPVLAPRYDVNKNSNMMPVKNISLYYTLGNSIDPLNSINIDLLTKKPAILLEAMGSVRQVACTPDGLTIAFNGTSAFNRALAIWPLYDTFYLVTNGLEGCDVQGQRGLYEVTFLIWEDVTNTVIARVTKRNLASVTDSMHVTFSHIQGTMQNSTRNITFDEPGINFASNFSLPKDQEIFSQAPSFTATAQDGYLSDAAIVRGFFSYDVPSAQLQNLWFDIDAAFIGDLSVIFNLSAPLDNNNYLFSPGEFFPSAIHVPEAFNLKPTLRWAVGADVGAVGPIYHNSNITTEINDGHAHIDFVNADNSHAVGWSPRLASAVETAEAATGHASPFIDFTIELALDVMDGLYNTTGGITARPQFVNELNVAQSQTRVRKANRMIWPRNVTCTNGFELRSAFNFSVNAYVAGSWEKTLYNTTVPIADECYRF</sequence>